<evidence type="ECO:0000256" key="1">
    <source>
        <dbReference type="SAM" id="MobiDB-lite"/>
    </source>
</evidence>
<accession>J1GYI3</accession>
<comment type="caution">
    <text evidence="2">The sequence shown here is derived from an EMBL/GenBank/DDBJ whole genome shotgun (WGS) entry which is preliminary data.</text>
</comment>
<feature type="compositionally biased region" description="Low complexity" evidence="1">
    <location>
        <begin position="33"/>
        <end position="46"/>
    </location>
</feature>
<dbReference type="AlphaFoldDB" id="J1GYI3"/>
<evidence type="ECO:0000313" key="3">
    <source>
        <dbReference type="Proteomes" id="UP000004578"/>
    </source>
</evidence>
<gene>
    <name evidence="2" type="ORF">HMPREF1317_2019</name>
</gene>
<proteinExistence type="predicted"/>
<evidence type="ECO:0000313" key="2">
    <source>
        <dbReference type="EMBL" id="EJF38160.1"/>
    </source>
</evidence>
<dbReference type="PATRIC" id="fig|1125717.3.peg.1639"/>
<sequence>MAVLVSAVAVVGVLVALYAWSTAVGREPGTTDPSPSVSQSDPSSESTATHVPYDQSAQSYWTEDRMRNAKPAEMPSAP</sequence>
<keyword evidence="3" id="KW-1185">Reference proteome</keyword>
<name>J1GYI3_9ACTO</name>
<dbReference type="EMBL" id="AKFS01000265">
    <property type="protein sequence ID" value="EJF38160.1"/>
    <property type="molecule type" value="Genomic_DNA"/>
</dbReference>
<feature type="region of interest" description="Disordered" evidence="1">
    <location>
        <begin position="25"/>
        <end position="78"/>
    </location>
</feature>
<protein>
    <submittedName>
        <fullName evidence="2">Uncharacterized protein</fullName>
    </submittedName>
</protein>
<dbReference type="Proteomes" id="UP000004578">
    <property type="component" value="Unassembled WGS sequence"/>
</dbReference>
<organism evidence="2 3">
    <name type="scientific">Schaalia georgiae F0490</name>
    <dbReference type="NCBI Taxonomy" id="1125717"/>
    <lineage>
        <taxon>Bacteria</taxon>
        <taxon>Bacillati</taxon>
        <taxon>Actinomycetota</taxon>
        <taxon>Actinomycetes</taxon>
        <taxon>Actinomycetales</taxon>
        <taxon>Actinomycetaceae</taxon>
        <taxon>Schaalia</taxon>
    </lineage>
</organism>
<reference evidence="2 3" key="1">
    <citation type="submission" date="2012-05" db="EMBL/GenBank/DDBJ databases">
        <authorList>
            <person name="Harkins D.M."/>
            <person name="Madupu R."/>
            <person name="Durkin A.S."/>
            <person name="Torralba M."/>
            <person name="Methe B."/>
            <person name="Sutton G.G."/>
            <person name="Nelson K.E."/>
        </authorList>
    </citation>
    <scope>NUCLEOTIDE SEQUENCE [LARGE SCALE GENOMIC DNA]</scope>
    <source>
        <strain evidence="2 3">F0490</strain>
    </source>
</reference>